<organism evidence="2">
    <name type="scientific">bioreactor metagenome</name>
    <dbReference type="NCBI Taxonomy" id="1076179"/>
    <lineage>
        <taxon>unclassified sequences</taxon>
        <taxon>metagenomes</taxon>
        <taxon>ecological metagenomes</taxon>
    </lineage>
</organism>
<accession>A0A644WB36</accession>
<dbReference type="Pfam" id="PF05137">
    <property type="entry name" value="PilN"/>
    <property type="match status" value="1"/>
</dbReference>
<proteinExistence type="predicted"/>
<name>A0A644WB36_9ZZZZ</name>
<sequence>MNKYLYKLAFNKVLLIHYEANQSEQVKINTFFLRYRSGALSSFRREVDIPDSAINKQCKTPIIIVISGDKVLDKIVDNSNSTSNLERIIGNPELLYYLNEDSSKISFIRKAELDNHLSKVVNNKKNIVIKTIVTKTFESYNINQFVNDSFNYSSFNMSGEKVELYFKIIYNKIFLPTLLFVLILLIANMFVFASYNNKIQIQATEKNALSSKLQQISEENVEDAGLGFPMVKTNKIRNSLIVSEIAKIIPSQITLTKLVLSPTLEENDRANKLSYQDKVIQISGTSESATAISNFSQNLSKLAFFESIKIKSIIYIEDKNLYEFDVAIETNL</sequence>
<evidence type="ECO:0000256" key="1">
    <source>
        <dbReference type="SAM" id="Phobius"/>
    </source>
</evidence>
<comment type="caution">
    <text evidence="2">The sequence shown here is derived from an EMBL/GenBank/DDBJ whole genome shotgun (WGS) entry which is preliminary data.</text>
</comment>
<dbReference type="InterPro" id="IPR007813">
    <property type="entry name" value="PilN"/>
</dbReference>
<gene>
    <name evidence="2" type="ORF">SDC9_47247</name>
</gene>
<feature type="transmembrane region" description="Helical" evidence="1">
    <location>
        <begin position="173"/>
        <end position="195"/>
    </location>
</feature>
<keyword evidence="1" id="KW-1133">Transmembrane helix</keyword>
<dbReference type="EMBL" id="VSSQ01000767">
    <property type="protein sequence ID" value="MPM01010.1"/>
    <property type="molecule type" value="Genomic_DNA"/>
</dbReference>
<keyword evidence="1" id="KW-0812">Transmembrane</keyword>
<reference evidence="2" key="1">
    <citation type="submission" date="2019-08" db="EMBL/GenBank/DDBJ databases">
        <authorList>
            <person name="Kucharzyk K."/>
            <person name="Murdoch R.W."/>
            <person name="Higgins S."/>
            <person name="Loffler F."/>
        </authorList>
    </citation>
    <scope>NUCLEOTIDE SEQUENCE</scope>
</reference>
<evidence type="ECO:0000313" key="2">
    <source>
        <dbReference type="EMBL" id="MPM01010.1"/>
    </source>
</evidence>
<protein>
    <submittedName>
        <fullName evidence="2">Uncharacterized protein</fullName>
    </submittedName>
</protein>
<dbReference type="AlphaFoldDB" id="A0A644WB36"/>
<keyword evidence="1" id="KW-0472">Membrane</keyword>